<dbReference type="CDD" id="cd02440">
    <property type="entry name" value="AdoMet_MTases"/>
    <property type="match status" value="1"/>
</dbReference>
<dbReference type="Gene3D" id="3.40.50.150">
    <property type="entry name" value="Vaccinia Virus protein VP39"/>
    <property type="match status" value="1"/>
</dbReference>
<keyword evidence="1" id="KW-0808">Transferase</keyword>
<comment type="caution">
    <text evidence="1">The sequence shown here is derived from an EMBL/GenBank/DDBJ whole genome shotgun (WGS) entry which is preliminary data.</text>
</comment>
<gene>
    <name evidence="1" type="ORF">FC756_03860</name>
</gene>
<sequence length="341" mass="39500">MIFIKKWEIIDDNIVLCDRESGKLTNLKHSKIVRKKLTYKYWDYLAWAVATIPDNKVLSVGFGAGTFVQLLDKWGVCASGVGLEIDDSFDDFNRLYANYNVMYGDFRESLRNIYTDFKTIIVDVYNEQGYVEEAYDIEWIEKYLSLKNKDGILILHCLDILGTLTAAGISIPKVSTILNSLISSVRKITNEEIYIVPLWTSYLLWIGPFPERIETNVKELKWLDKFFRLRMCSVESLGKDLPVLDTPWSYERLELVNTSIVESLKENDNEYDKYSNLIKILSNVLQKEPTIDEIDKSIDMLENLNINSNAKIHLYSFLLAMQEEWGMAEDVLKANQLTIHI</sequence>
<reference evidence="1 2" key="1">
    <citation type="submission" date="2019-04" db="EMBL/GenBank/DDBJ databases">
        <title>Lysinibacillus genome sequencing.</title>
        <authorList>
            <person name="Dunlap C."/>
        </authorList>
    </citation>
    <scope>NUCLEOTIDE SEQUENCE [LARGE SCALE GENOMIC DNA]</scope>
    <source>
        <strain evidence="1 2">CCTCC AB 2010389</strain>
    </source>
</reference>
<dbReference type="GO" id="GO:0008168">
    <property type="term" value="F:methyltransferase activity"/>
    <property type="evidence" value="ECO:0007669"/>
    <property type="project" value="UniProtKB-KW"/>
</dbReference>
<dbReference type="EMBL" id="SZPU01000012">
    <property type="protein sequence ID" value="TKI71936.1"/>
    <property type="molecule type" value="Genomic_DNA"/>
</dbReference>
<keyword evidence="1" id="KW-0489">Methyltransferase</keyword>
<dbReference type="RefSeq" id="WP_107894782.1">
    <property type="nucleotide sequence ID" value="NZ_PYWM01000005.1"/>
</dbReference>
<dbReference type="Proteomes" id="UP000308744">
    <property type="component" value="Unassembled WGS sequence"/>
</dbReference>
<protein>
    <submittedName>
        <fullName evidence="1">Class I SAM-dependent methyltransferase</fullName>
    </submittedName>
</protein>
<dbReference type="InterPro" id="IPR029063">
    <property type="entry name" value="SAM-dependent_MTases_sf"/>
</dbReference>
<keyword evidence="2" id="KW-1185">Reference proteome</keyword>
<name>A0A4U2ZBG6_9BACI</name>
<accession>A0A4U2ZBG6</accession>
<dbReference type="GO" id="GO:0032259">
    <property type="term" value="P:methylation"/>
    <property type="evidence" value="ECO:0007669"/>
    <property type="project" value="UniProtKB-KW"/>
</dbReference>
<dbReference type="SUPFAM" id="SSF53335">
    <property type="entry name" value="S-adenosyl-L-methionine-dependent methyltransferases"/>
    <property type="match status" value="1"/>
</dbReference>
<proteinExistence type="predicted"/>
<organism evidence="1 2">
    <name type="scientific">Lysinibacillus mangiferihumi</name>
    <dbReference type="NCBI Taxonomy" id="1130819"/>
    <lineage>
        <taxon>Bacteria</taxon>
        <taxon>Bacillati</taxon>
        <taxon>Bacillota</taxon>
        <taxon>Bacilli</taxon>
        <taxon>Bacillales</taxon>
        <taxon>Bacillaceae</taxon>
        <taxon>Lysinibacillus</taxon>
    </lineage>
</organism>
<evidence type="ECO:0000313" key="1">
    <source>
        <dbReference type="EMBL" id="TKI71936.1"/>
    </source>
</evidence>
<evidence type="ECO:0000313" key="2">
    <source>
        <dbReference type="Proteomes" id="UP000308744"/>
    </source>
</evidence>
<dbReference type="AlphaFoldDB" id="A0A4U2ZBG6"/>